<gene>
    <name evidence="3" type="ORF">H4Q32_022347</name>
</gene>
<name>A0ABQ8MAA3_LABRO</name>
<sequence length="338" mass="35544">MPEHTLTESQSPAIGPELSPERASLPELISEEVHKYPPSHLLLPPPPLSGIPSAHPQPSICAVGSPRVCQSPSALRPEDPYSSPPAPESRTLPQPVSSTMAPSYLLSAVESTGSTRLPRPSGSALGCCRPYYASGLHSSGYASSLRPYSSVRLLHLSGSILVLCRSGSTTASWIHTSASVARAICSTSYLPILLVTLAHRLSVSASSSSVTCSAAVGRPLGVINPSSSMAPPSVGSTVGRHHGCGLGPTSRSLMAPSGLPWSLLSSPWLLAMSSPPTLFVVLLLSLLLSFYLCLPLLLLLLFTAREMICQDYRPVLSCFAPVSVPLLPYSVIFLSLFS</sequence>
<evidence type="ECO:0000313" key="3">
    <source>
        <dbReference type="EMBL" id="KAI2659808.1"/>
    </source>
</evidence>
<dbReference type="Proteomes" id="UP000830375">
    <property type="component" value="Unassembled WGS sequence"/>
</dbReference>
<reference evidence="3 4" key="1">
    <citation type="submission" date="2022-01" db="EMBL/GenBank/DDBJ databases">
        <title>A high-quality chromosome-level genome assembly of rohu carp, Labeo rohita.</title>
        <authorList>
            <person name="Arick M.A. II"/>
            <person name="Hsu C.-Y."/>
            <person name="Magbanua Z."/>
            <person name="Pechanova O."/>
            <person name="Grover C."/>
            <person name="Miller E."/>
            <person name="Thrash A."/>
            <person name="Ezzel L."/>
            <person name="Alam S."/>
            <person name="Benzie J."/>
            <person name="Hamilton M."/>
            <person name="Karsi A."/>
            <person name="Lawrence M.L."/>
            <person name="Peterson D.G."/>
        </authorList>
    </citation>
    <scope>NUCLEOTIDE SEQUENCE [LARGE SCALE GENOMIC DNA]</scope>
    <source>
        <strain evidence="4">BAU-BD-2019</strain>
        <tissue evidence="3">Blood</tissue>
    </source>
</reference>
<accession>A0ABQ8MAA3</accession>
<comment type="caution">
    <text evidence="3">The sequence shown here is derived from an EMBL/GenBank/DDBJ whole genome shotgun (WGS) entry which is preliminary data.</text>
</comment>
<feature type="transmembrane region" description="Helical" evidence="2">
    <location>
        <begin position="278"/>
        <end position="302"/>
    </location>
</feature>
<organism evidence="3 4">
    <name type="scientific">Labeo rohita</name>
    <name type="common">Indian major carp</name>
    <name type="synonym">Cyprinus rohita</name>
    <dbReference type="NCBI Taxonomy" id="84645"/>
    <lineage>
        <taxon>Eukaryota</taxon>
        <taxon>Metazoa</taxon>
        <taxon>Chordata</taxon>
        <taxon>Craniata</taxon>
        <taxon>Vertebrata</taxon>
        <taxon>Euteleostomi</taxon>
        <taxon>Actinopterygii</taxon>
        <taxon>Neopterygii</taxon>
        <taxon>Teleostei</taxon>
        <taxon>Ostariophysi</taxon>
        <taxon>Cypriniformes</taxon>
        <taxon>Cyprinidae</taxon>
        <taxon>Labeoninae</taxon>
        <taxon>Labeonini</taxon>
        <taxon>Labeo</taxon>
    </lineage>
</organism>
<keyword evidence="2" id="KW-0472">Membrane</keyword>
<keyword evidence="4" id="KW-1185">Reference proteome</keyword>
<evidence type="ECO:0000256" key="2">
    <source>
        <dbReference type="SAM" id="Phobius"/>
    </source>
</evidence>
<protein>
    <submittedName>
        <fullName evidence="3">Chromatin-remodeling ATPase INO80</fullName>
    </submittedName>
</protein>
<keyword evidence="2" id="KW-1133">Transmembrane helix</keyword>
<feature type="region of interest" description="Disordered" evidence="1">
    <location>
        <begin position="1"/>
        <end position="97"/>
    </location>
</feature>
<keyword evidence="2" id="KW-0812">Transmembrane</keyword>
<dbReference type="EMBL" id="JACTAM010000010">
    <property type="protein sequence ID" value="KAI2659808.1"/>
    <property type="molecule type" value="Genomic_DNA"/>
</dbReference>
<proteinExistence type="predicted"/>
<evidence type="ECO:0000313" key="4">
    <source>
        <dbReference type="Proteomes" id="UP000830375"/>
    </source>
</evidence>
<evidence type="ECO:0000256" key="1">
    <source>
        <dbReference type="SAM" id="MobiDB-lite"/>
    </source>
</evidence>
<feature type="transmembrane region" description="Helical" evidence="2">
    <location>
        <begin position="314"/>
        <end position="337"/>
    </location>
</feature>